<keyword evidence="1" id="KW-0812">Transmembrane</keyword>
<name>A0A7G9YEK0_9EURY</name>
<dbReference type="AlphaFoldDB" id="A0A7G9YEK0"/>
<dbReference type="EMBL" id="MT631190">
    <property type="protein sequence ID" value="QNO46434.1"/>
    <property type="molecule type" value="Genomic_DNA"/>
</dbReference>
<evidence type="ECO:0000313" key="2">
    <source>
        <dbReference type="EMBL" id="QNO46434.1"/>
    </source>
</evidence>
<keyword evidence="1" id="KW-1133">Transmembrane helix</keyword>
<proteinExistence type="predicted"/>
<organism evidence="2">
    <name type="scientific">Candidatus Methanogaster sp. ANME-2c ERB4</name>
    <dbReference type="NCBI Taxonomy" id="2759911"/>
    <lineage>
        <taxon>Archaea</taxon>
        <taxon>Methanobacteriati</taxon>
        <taxon>Methanobacteriota</taxon>
        <taxon>Stenosarchaea group</taxon>
        <taxon>Methanomicrobia</taxon>
        <taxon>Methanosarcinales</taxon>
        <taxon>ANME-2 cluster</taxon>
        <taxon>Candidatus Methanogasteraceae</taxon>
        <taxon>Candidatus Methanogaster</taxon>
    </lineage>
</organism>
<sequence>MPDTSKPVATCQPITVGHSPDMPLGFIWHDAQPLTIYTMNMITIIIMRCGSGVGAFPFLHLVMIMRSSGY</sequence>
<protein>
    <submittedName>
        <fullName evidence="2">Uncharacterized protein</fullName>
    </submittedName>
</protein>
<reference evidence="2" key="1">
    <citation type="submission" date="2020-06" db="EMBL/GenBank/DDBJ databases">
        <title>Unique genomic features of the anaerobic methanotrophic archaea.</title>
        <authorList>
            <person name="Chadwick G.L."/>
            <person name="Skennerton C.T."/>
            <person name="Laso-Perez R."/>
            <person name="Leu A.O."/>
            <person name="Speth D.R."/>
            <person name="Yu H."/>
            <person name="Morgan-Lang C."/>
            <person name="Hatzenpichler R."/>
            <person name="Goudeau D."/>
            <person name="Malmstrom R."/>
            <person name="Brazelton W.J."/>
            <person name="Woyke T."/>
            <person name="Hallam S.J."/>
            <person name="Tyson G.W."/>
            <person name="Wegener G."/>
            <person name="Boetius A."/>
            <person name="Orphan V."/>
        </authorList>
    </citation>
    <scope>NUCLEOTIDE SEQUENCE</scope>
</reference>
<accession>A0A7G9YEK0</accession>
<evidence type="ECO:0000256" key="1">
    <source>
        <dbReference type="SAM" id="Phobius"/>
    </source>
</evidence>
<keyword evidence="1" id="KW-0472">Membrane</keyword>
<feature type="transmembrane region" description="Helical" evidence="1">
    <location>
        <begin position="41"/>
        <end position="64"/>
    </location>
</feature>
<gene>
    <name evidence="2" type="ORF">KCGBEFIM_00009</name>
</gene>